<dbReference type="AlphaFoldDB" id="A0A2H3SVP3"/>
<organism evidence="1 2">
    <name type="scientific">Fusarium oxysporum</name>
    <name type="common">Fusarium vascular wilt</name>
    <dbReference type="NCBI Taxonomy" id="5507"/>
    <lineage>
        <taxon>Eukaryota</taxon>
        <taxon>Fungi</taxon>
        <taxon>Dikarya</taxon>
        <taxon>Ascomycota</taxon>
        <taxon>Pezizomycotina</taxon>
        <taxon>Sordariomycetes</taxon>
        <taxon>Hypocreomycetidae</taxon>
        <taxon>Hypocreales</taxon>
        <taxon>Nectriaceae</taxon>
        <taxon>Fusarium</taxon>
        <taxon>Fusarium oxysporum species complex</taxon>
    </lineage>
</organism>
<dbReference type="EMBL" id="FMJY01000001">
    <property type="protein sequence ID" value="SCO76524.1"/>
    <property type="molecule type" value="Genomic_DNA"/>
</dbReference>
<evidence type="ECO:0000313" key="1">
    <source>
        <dbReference type="EMBL" id="SCO76524.1"/>
    </source>
</evidence>
<accession>A0A2H3SVP3</accession>
<evidence type="ECO:0000313" key="2">
    <source>
        <dbReference type="Proteomes" id="UP000219369"/>
    </source>
</evidence>
<reference evidence="2" key="1">
    <citation type="submission" date="2016-09" db="EMBL/GenBank/DDBJ databases">
        <authorList>
            <person name="Guldener U."/>
        </authorList>
    </citation>
    <scope>NUCLEOTIDE SEQUENCE [LARGE SCALE GENOMIC DNA]</scope>
    <source>
        <strain evidence="2">V64-1</strain>
    </source>
</reference>
<sequence>MHRASYYEGIVQKKKATPETPGAYERPPLEANIMIEEGNGIANVTRSIKELYVRPAAPHNLGSLNDYILSIEERSCFKANIESHAVKASLYQNVKGCDFEDPYLKDFEFSSPIAGVARLAPHAIDTEDEVYHHSDRQGLAKRKLQQNPMHTLARSGSPRNWAW</sequence>
<gene>
    <name evidence="1" type="ORF">FRV6_00736</name>
</gene>
<dbReference type="Proteomes" id="UP000219369">
    <property type="component" value="Unassembled WGS sequence"/>
</dbReference>
<protein>
    <submittedName>
        <fullName evidence="1">Uncharacterized protein</fullName>
    </submittedName>
</protein>
<proteinExistence type="predicted"/>
<dbReference type="OrthoDB" id="1911848at2759"/>
<name>A0A2H3SVP3_FUSOX</name>